<accession>A0ABQ9FZY7</accession>
<evidence type="ECO:0000313" key="3">
    <source>
        <dbReference type="Proteomes" id="UP001159363"/>
    </source>
</evidence>
<feature type="region of interest" description="Disordered" evidence="1">
    <location>
        <begin position="393"/>
        <end position="417"/>
    </location>
</feature>
<reference evidence="2 3" key="1">
    <citation type="submission" date="2023-02" db="EMBL/GenBank/DDBJ databases">
        <title>LHISI_Scaffold_Assembly.</title>
        <authorList>
            <person name="Stuart O.P."/>
            <person name="Cleave R."/>
            <person name="Magrath M.J.L."/>
            <person name="Mikheyev A.S."/>
        </authorList>
    </citation>
    <scope>NUCLEOTIDE SEQUENCE [LARGE SCALE GENOMIC DNA]</scope>
    <source>
        <strain evidence="2">Daus_M_001</strain>
        <tissue evidence="2">Leg muscle</tissue>
    </source>
</reference>
<gene>
    <name evidence="2" type="ORF">PR048_033315</name>
</gene>
<comment type="caution">
    <text evidence="2">The sequence shown here is derived from an EMBL/GenBank/DDBJ whole genome shotgun (WGS) entry which is preliminary data.</text>
</comment>
<evidence type="ECO:0000256" key="1">
    <source>
        <dbReference type="SAM" id="MobiDB-lite"/>
    </source>
</evidence>
<protein>
    <submittedName>
        <fullName evidence="2">Uncharacterized protein</fullName>
    </submittedName>
</protein>
<name>A0ABQ9FZY7_9NEOP</name>
<proteinExistence type="predicted"/>
<sequence>MEARWVGRWLIASRGETPHSCKRRKSCKETCIVAERNWAAMASDWGHNYLPKSKSTHHPRPEIGPGSPCWEASRLAAQPPQTLLYIHGCLQNGKVCDKCQRNRNLFFPRVFNELGISGVPGSVIACHGVGRRLHVRAGVSRPEQLTEAREMFRLACTPPIKAIRVQSPDGSLLDFRKWNSCRTKPLVGGFSRGSPVSPFILALLHSNLISPSPVIDVIERTSRAANHKVHWRVEKTLQRESSPNSSCLYQFSLESQSNSSFRPRNFVELFGSKIDSTTRRVLEPQLVVHWLMIQLHHRPSSSLACGKSGGFGYFPAEHNIRLLIFTSSHQCALKKSGIQDPSPKLINGFHGQFLLQSRRHEHELDSACPIFPEHTVIMELRFFGRLLTARNERAGETGDPRENQPTNGIICHDSHMR</sequence>
<evidence type="ECO:0000313" key="2">
    <source>
        <dbReference type="EMBL" id="KAJ8865793.1"/>
    </source>
</evidence>
<organism evidence="2 3">
    <name type="scientific">Dryococelus australis</name>
    <dbReference type="NCBI Taxonomy" id="614101"/>
    <lineage>
        <taxon>Eukaryota</taxon>
        <taxon>Metazoa</taxon>
        <taxon>Ecdysozoa</taxon>
        <taxon>Arthropoda</taxon>
        <taxon>Hexapoda</taxon>
        <taxon>Insecta</taxon>
        <taxon>Pterygota</taxon>
        <taxon>Neoptera</taxon>
        <taxon>Polyneoptera</taxon>
        <taxon>Phasmatodea</taxon>
        <taxon>Verophasmatodea</taxon>
        <taxon>Anareolatae</taxon>
        <taxon>Phasmatidae</taxon>
        <taxon>Eurycanthinae</taxon>
        <taxon>Dryococelus</taxon>
    </lineage>
</organism>
<keyword evidence="3" id="KW-1185">Reference proteome</keyword>
<dbReference type="Proteomes" id="UP001159363">
    <property type="component" value="Chromosome 16"/>
</dbReference>
<feature type="compositionally biased region" description="Basic and acidic residues" evidence="1">
    <location>
        <begin position="393"/>
        <end position="402"/>
    </location>
</feature>
<dbReference type="EMBL" id="JARBHB010000017">
    <property type="protein sequence ID" value="KAJ8865793.1"/>
    <property type="molecule type" value="Genomic_DNA"/>
</dbReference>